<dbReference type="Proteomes" id="UP000694403">
    <property type="component" value="Unplaced"/>
</dbReference>
<dbReference type="SUPFAM" id="SSF52540">
    <property type="entry name" value="P-loop containing nucleoside triphosphate hydrolases"/>
    <property type="match status" value="1"/>
</dbReference>
<dbReference type="InterPro" id="IPR027417">
    <property type="entry name" value="P-loop_NTPase"/>
</dbReference>
<dbReference type="Pfam" id="PF00005">
    <property type="entry name" value="ABC_tran"/>
    <property type="match status" value="1"/>
</dbReference>
<keyword evidence="1" id="KW-0813">Transport</keyword>
<evidence type="ECO:0000256" key="4">
    <source>
        <dbReference type="ARBA" id="ARBA00022840"/>
    </source>
</evidence>
<proteinExistence type="predicted"/>
<dbReference type="Ensembl" id="ENSCSRT00000004351.1">
    <property type="protein sequence ID" value="ENSCSRP00000004214.1"/>
    <property type="gene ID" value="ENSCSRG00000002938.1"/>
</dbReference>
<evidence type="ECO:0000259" key="5">
    <source>
        <dbReference type="PROSITE" id="PS50893"/>
    </source>
</evidence>
<keyword evidence="4" id="KW-0067">ATP-binding</keyword>
<dbReference type="Gene3D" id="3.40.50.300">
    <property type="entry name" value="P-loop containing nucleotide triphosphate hydrolases"/>
    <property type="match status" value="1"/>
</dbReference>
<dbReference type="GO" id="GO:0005319">
    <property type="term" value="F:lipid transporter activity"/>
    <property type="evidence" value="ECO:0007669"/>
    <property type="project" value="TreeGrafter"/>
</dbReference>
<dbReference type="InterPro" id="IPR017871">
    <property type="entry name" value="ABC_transporter-like_CS"/>
</dbReference>
<reference evidence="6" key="2">
    <citation type="submission" date="2025-09" db="UniProtKB">
        <authorList>
            <consortium name="Ensembl"/>
        </authorList>
    </citation>
    <scope>IDENTIFICATION</scope>
</reference>
<keyword evidence="7" id="KW-1185">Reference proteome</keyword>
<organism evidence="6 7">
    <name type="scientific">Chelydra serpentina</name>
    <name type="common">Snapping turtle</name>
    <name type="synonym">Testudo serpentina</name>
    <dbReference type="NCBI Taxonomy" id="8475"/>
    <lineage>
        <taxon>Eukaryota</taxon>
        <taxon>Metazoa</taxon>
        <taxon>Chordata</taxon>
        <taxon>Craniata</taxon>
        <taxon>Vertebrata</taxon>
        <taxon>Euteleostomi</taxon>
        <taxon>Archelosauria</taxon>
        <taxon>Testudinata</taxon>
        <taxon>Testudines</taxon>
        <taxon>Cryptodira</taxon>
        <taxon>Durocryptodira</taxon>
        <taxon>Americhelydia</taxon>
        <taxon>Chelydroidea</taxon>
        <taxon>Chelydridae</taxon>
        <taxon>Chelydra</taxon>
    </lineage>
</organism>
<name>A0A8C3RWI1_CHESE</name>
<evidence type="ECO:0000256" key="3">
    <source>
        <dbReference type="ARBA" id="ARBA00022741"/>
    </source>
</evidence>
<dbReference type="AlphaFoldDB" id="A0A8C3RWI1"/>
<dbReference type="SMART" id="SM00382">
    <property type="entry name" value="AAA"/>
    <property type="match status" value="1"/>
</dbReference>
<dbReference type="InterPro" id="IPR026082">
    <property type="entry name" value="ABCA"/>
</dbReference>
<dbReference type="FunFam" id="3.40.50.300:FF:000264">
    <property type="entry name" value="ATP-binding cassette, sub-family A (ABC1), member 1"/>
    <property type="match status" value="1"/>
</dbReference>
<dbReference type="PROSITE" id="PS50893">
    <property type="entry name" value="ABC_TRANSPORTER_2"/>
    <property type="match status" value="1"/>
</dbReference>
<dbReference type="GO" id="GO:0005524">
    <property type="term" value="F:ATP binding"/>
    <property type="evidence" value="ECO:0007669"/>
    <property type="project" value="UniProtKB-KW"/>
</dbReference>
<dbReference type="GO" id="GO:0016887">
    <property type="term" value="F:ATP hydrolysis activity"/>
    <property type="evidence" value="ECO:0007669"/>
    <property type="project" value="InterPro"/>
</dbReference>
<evidence type="ECO:0000256" key="1">
    <source>
        <dbReference type="ARBA" id="ARBA00022448"/>
    </source>
</evidence>
<evidence type="ECO:0000313" key="7">
    <source>
        <dbReference type="Proteomes" id="UP000694403"/>
    </source>
</evidence>
<dbReference type="PANTHER" id="PTHR19229">
    <property type="entry name" value="ATP-BINDING CASSETTE TRANSPORTER SUBFAMILY A ABCA"/>
    <property type="match status" value="1"/>
</dbReference>
<feature type="domain" description="ABC transporter" evidence="5">
    <location>
        <begin position="25"/>
        <end position="256"/>
    </location>
</feature>
<evidence type="ECO:0000256" key="2">
    <source>
        <dbReference type="ARBA" id="ARBA00022737"/>
    </source>
</evidence>
<dbReference type="PANTHER" id="PTHR19229:SF36">
    <property type="entry name" value="ATP-BINDING CASSETTE SUB-FAMILY A MEMBER 2"/>
    <property type="match status" value="1"/>
</dbReference>
<dbReference type="CDD" id="cd03263">
    <property type="entry name" value="ABC_subfamily_A"/>
    <property type="match status" value="1"/>
</dbReference>
<evidence type="ECO:0000313" key="6">
    <source>
        <dbReference type="Ensembl" id="ENSCSRP00000004214.1"/>
    </source>
</evidence>
<keyword evidence="2" id="KW-0677">Repeat</keyword>
<accession>A0A8C3RWI1</accession>
<keyword evidence="3" id="KW-0547">Nucleotide-binding</keyword>
<dbReference type="InterPro" id="IPR003439">
    <property type="entry name" value="ABC_transporter-like_ATP-bd"/>
</dbReference>
<dbReference type="InterPro" id="IPR003593">
    <property type="entry name" value="AAA+_ATPase"/>
</dbReference>
<reference evidence="6" key="1">
    <citation type="submission" date="2025-08" db="UniProtKB">
        <authorList>
            <consortium name="Ensembl"/>
        </authorList>
    </citation>
    <scope>IDENTIFICATION</scope>
</reference>
<dbReference type="GO" id="GO:0016020">
    <property type="term" value="C:membrane"/>
    <property type="evidence" value="ECO:0007669"/>
    <property type="project" value="InterPro"/>
</dbReference>
<sequence>HPPPPHPEFLLPWHCARQLTLPPGVSIRNLVKIYRSSSKVAVNGLSLSFYEGQITSFLGHNGAGKTTTMSILSGLLPPSSGTAYILGRDIRSEMDSIRKTMGMCPQHNVLFDILTVEEHIWFYGRLKGLSGEQVKEEVKQIIQDVGLPHKHQEQTRNLSGGMQRKLSVAIAFVGGSQVVILDEPTAGVDPYSRRGIWELLLKYRKGRTVILSTHYMDEADLLGDRVAIISQGRLCCCGSPLFLKTKLGTGYYLTLVKREARERARGTPSLRVWGQPRAGSLTLPFPAGRQWFGAQLRHRPGQRAVQRVQHRG</sequence>
<dbReference type="GO" id="GO:0140359">
    <property type="term" value="F:ABC-type transporter activity"/>
    <property type="evidence" value="ECO:0007669"/>
    <property type="project" value="InterPro"/>
</dbReference>
<dbReference type="PROSITE" id="PS00211">
    <property type="entry name" value="ABC_TRANSPORTER_1"/>
    <property type="match status" value="1"/>
</dbReference>
<protein>
    <submittedName>
        <fullName evidence="6">ATP binding cassette subfamily A member 7</fullName>
    </submittedName>
</protein>